<evidence type="ECO:0000313" key="11">
    <source>
        <dbReference type="Proteomes" id="UP000285462"/>
    </source>
</evidence>
<dbReference type="EMBL" id="QRLP01000001">
    <property type="protein sequence ID" value="RHJ20090.1"/>
    <property type="molecule type" value="Genomic_DNA"/>
</dbReference>
<reference evidence="10 11" key="2">
    <citation type="submission" date="2018-08" db="EMBL/GenBank/DDBJ databases">
        <title>A genome reference for cultivated species of the human gut microbiota.</title>
        <authorList>
            <person name="Zou Y."/>
            <person name="Xue W."/>
            <person name="Luo G."/>
        </authorList>
    </citation>
    <scope>NUCLEOTIDE SEQUENCE [LARGE SCALE GENOMIC DNA]</scope>
    <source>
        <strain evidence="7 11">AF21-27</strain>
        <strain evidence="8 10">AM12-20</strain>
    </source>
</reference>
<keyword evidence="4" id="KW-0472">Membrane</keyword>
<comment type="similarity">
    <text evidence="2">Belongs to the diacylglycerol/lipid kinase family.</text>
</comment>
<organism evidence="6 9">
    <name type="scientific">Bifidobacterium adolescentis</name>
    <dbReference type="NCBI Taxonomy" id="1680"/>
    <lineage>
        <taxon>Bacteria</taxon>
        <taxon>Bacillati</taxon>
        <taxon>Actinomycetota</taxon>
        <taxon>Actinomycetes</taxon>
        <taxon>Bifidobacteriales</taxon>
        <taxon>Bifidobacteriaceae</taxon>
        <taxon>Bifidobacterium</taxon>
    </lineage>
</organism>
<dbReference type="SMART" id="SM00046">
    <property type="entry name" value="DAGKc"/>
    <property type="match status" value="1"/>
</dbReference>
<keyword evidence="4" id="KW-1133">Transmembrane helix</keyword>
<feature type="domain" description="DAGKc" evidence="5">
    <location>
        <begin position="85"/>
        <end position="216"/>
    </location>
</feature>
<evidence type="ECO:0000259" key="5">
    <source>
        <dbReference type="PROSITE" id="PS50146"/>
    </source>
</evidence>
<evidence type="ECO:0000256" key="1">
    <source>
        <dbReference type="ARBA" id="ARBA00001946"/>
    </source>
</evidence>
<dbReference type="Pfam" id="PF00781">
    <property type="entry name" value="DAGK_cat"/>
    <property type="match status" value="1"/>
</dbReference>
<evidence type="ECO:0000256" key="2">
    <source>
        <dbReference type="ARBA" id="ARBA00005983"/>
    </source>
</evidence>
<keyword evidence="6" id="KW-0418">Kinase</keyword>
<dbReference type="PANTHER" id="PTHR12358:SF54">
    <property type="entry name" value="SPHINGOSINE KINASE RELATED PROTEIN"/>
    <property type="match status" value="1"/>
</dbReference>
<dbReference type="Gene3D" id="2.60.200.40">
    <property type="match status" value="1"/>
</dbReference>
<dbReference type="AlphaFoldDB" id="A0A2R4G1U9"/>
<feature type="region of interest" description="Disordered" evidence="3">
    <location>
        <begin position="416"/>
        <end position="440"/>
    </location>
</feature>
<dbReference type="PROSITE" id="PS50146">
    <property type="entry name" value="DAGK"/>
    <property type="match status" value="1"/>
</dbReference>
<dbReference type="InterPro" id="IPR017438">
    <property type="entry name" value="ATP-NAD_kinase_N"/>
</dbReference>
<reference evidence="6 9" key="1">
    <citation type="submission" date="2018-03" db="EMBL/GenBank/DDBJ databases">
        <authorList>
            <person name="Keele B.F."/>
        </authorList>
    </citation>
    <scope>NUCLEOTIDE SEQUENCE [LARGE SCALE GENOMIC DNA]</scope>
    <source>
        <strain evidence="6 9">1-11</strain>
    </source>
</reference>
<protein>
    <submittedName>
        <fullName evidence="6">Diacylglycerol kinase</fullName>
    </submittedName>
</protein>
<feature type="transmembrane region" description="Helical" evidence="4">
    <location>
        <begin position="48"/>
        <end position="68"/>
    </location>
</feature>
<dbReference type="GO" id="GO:0016301">
    <property type="term" value="F:kinase activity"/>
    <property type="evidence" value="ECO:0007669"/>
    <property type="project" value="UniProtKB-KW"/>
</dbReference>
<evidence type="ECO:0000256" key="4">
    <source>
        <dbReference type="SAM" id="Phobius"/>
    </source>
</evidence>
<dbReference type="InterPro" id="IPR050187">
    <property type="entry name" value="Lipid_Phosphate_FormReg"/>
</dbReference>
<keyword evidence="6" id="KW-0808">Transferase</keyword>
<dbReference type="InterPro" id="IPR001206">
    <property type="entry name" value="Diacylglycerol_kinase_cat_dom"/>
</dbReference>
<comment type="cofactor">
    <cofactor evidence="1">
        <name>Mg(2+)</name>
        <dbReference type="ChEBI" id="CHEBI:18420"/>
    </cofactor>
</comment>
<gene>
    <name evidence="6" type="ORF">C8077_02030</name>
    <name evidence="8" type="ORF">DW139_01650</name>
    <name evidence="7" type="ORF">DWX79_01410</name>
</gene>
<dbReference type="InterPro" id="IPR016064">
    <property type="entry name" value="NAD/diacylglycerol_kinase_sf"/>
</dbReference>
<evidence type="ECO:0000313" key="6">
    <source>
        <dbReference type="EMBL" id="AVT44824.1"/>
    </source>
</evidence>
<dbReference type="Proteomes" id="UP000241454">
    <property type="component" value="Chromosome"/>
</dbReference>
<evidence type="ECO:0000313" key="8">
    <source>
        <dbReference type="EMBL" id="RHJ20090.1"/>
    </source>
</evidence>
<sequence>MLPSLVPKADTDAIVLIFGYNVRERRIFHVEFVFLRNRIDNRGMPMPVIVLLVIIAVVAVCAAAFFGYRAYKHRTLAEKLDKRDDDQVHYAFIVNPSKPQAEQRKQHIKEFCEAKHLTQIEFIETQLDKDGRACAFEALDHGADVVVAVGGDGTVRTVASALSGTGHALGIVPIGTGNLFARNMGIPVDDIDAALTVATSHGSRLVDVGRLTLLDDETTDHGHAFLIIAGIGFDALMIDDTDPELKKNISWLAYFVSGVKNLFAPKYKGNVTITSADGSTHSTRGLTFRTFMAGNCGQIPMFSLMPEASYDDGILDYEIIDTSGGLIGWANLFGDVLHQTITGKAQQSPLSTNSTVDQVQGVSAEITLERPVLAQVDGDMLPETKHIRFSVERQALCVRVPEAASEDTGILALNANMSATPTKPQPTEQASGQPAEQSND</sequence>
<dbReference type="Gene3D" id="3.40.50.10330">
    <property type="entry name" value="Probable inorganic polyphosphate/atp-NAD kinase, domain 1"/>
    <property type="match status" value="1"/>
</dbReference>
<dbReference type="PANTHER" id="PTHR12358">
    <property type="entry name" value="SPHINGOSINE KINASE"/>
    <property type="match status" value="1"/>
</dbReference>
<evidence type="ECO:0000256" key="3">
    <source>
        <dbReference type="SAM" id="MobiDB-lite"/>
    </source>
</evidence>
<evidence type="ECO:0000313" key="9">
    <source>
        <dbReference type="Proteomes" id="UP000241454"/>
    </source>
</evidence>
<dbReference type="SUPFAM" id="SSF111331">
    <property type="entry name" value="NAD kinase/diacylglycerol kinase-like"/>
    <property type="match status" value="1"/>
</dbReference>
<name>A0A2R4G1U9_BIFAD</name>
<keyword evidence="4" id="KW-0812">Transmembrane</keyword>
<dbReference type="EMBL" id="CP028341">
    <property type="protein sequence ID" value="AVT44824.1"/>
    <property type="molecule type" value="Genomic_DNA"/>
</dbReference>
<dbReference type="Proteomes" id="UP000284589">
    <property type="component" value="Unassembled WGS sequence"/>
</dbReference>
<evidence type="ECO:0000313" key="10">
    <source>
        <dbReference type="Proteomes" id="UP000284589"/>
    </source>
</evidence>
<dbReference type="Proteomes" id="UP000285462">
    <property type="component" value="Unassembled WGS sequence"/>
</dbReference>
<proteinExistence type="inferred from homology"/>
<accession>A0A2R4G1U9</accession>
<evidence type="ECO:0000313" key="7">
    <source>
        <dbReference type="EMBL" id="RGS65784.1"/>
    </source>
</evidence>
<dbReference type="EMBL" id="QRVT01000001">
    <property type="protein sequence ID" value="RGS65784.1"/>
    <property type="molecule type" value="Genomic_DNA"/>
</dbReference>